<keyword evidence="3" id="KW-1185">Reference proteome</keyword>
<protein>
    <submittedName>
        <fullName evidence="2">Uncharacterized protein</fullName>
    </submittedName>
</protein>
<evidence type="ECO:0000313" key="3">
    <source>
        <dbReference type="Proteomes" id="UP001152320"/>
    </source>
</evidence>
<feature type="compositionally biased region" description="Low complexity" evidence="1">
    <location>
        <begin position="242"/>
        <end position="257"/>
    </location>
</feature>
<dbReference type="AlphaFoldDB" id="A0A9Q0YKN2"/>
<sequence>MNDIQTFPEVPDELYNAGWRVHYSMEDGKPYFVNEETKMRSDKLPTLLNDPSSNVTLFEKAVIDLTENYPAFYSERKQREESLASTSALKKCEPSLFQKGGPGKPCQQLMDEAMTRFPLGGKRHVVVKRYRGVPYVNIELFKCIETARTNKKRITQTGSDRNINAKLSTHHQIKQKSMFITTIEPHTLTTQYPTNQPAPGHPKPILLHTANERQHQNKPPPPNNNQKNQNTRSNNHHKLPQGATRGPGRGPPATRGPEWSQPAIFTVCTLYTLFTQKQKTEQNWAKNTGAPCPRVSRRQLWQRVTSLSPRFNKLHNRMQFNVLPRTLT</sequence>
<dbReference type="EMBL" id="JAIZAY010000022">
    <property type="protein sequence ID" value="KAJ8020521.1"/>
    <property type="molecule type" value="Genomic_DNA"/>
</dbReference>
<dbReference type="Proteomes" id="UP001152320">
    <property type="component" value="Chromosome 22"/>
</dbReference>
<feature type="region of interest" description="Disordered" evidence="1">
    <location>
        <begin position="213"/>
        <end position="259"/>
    </location>
</feature>
<dbReference type="Gene3D" id="2.20.70.10">
    <property type="match status" value="1"/>
</dbReference>
<evidence type="ECO:0000256" key="1">
    <source>
        <dbReference type="SAM" id="MobiDB-lite"/>
    </source>
</evidence>
<name>A0A9Q0YKN2_HOLLE</name>
<reference evidence="2" key="1">
    <citation type="submission" date="2021-10" db="EMBL/GenBank/DDBJ databases">
        <title>Tropical sea cucumber genome reveals ecological adaptation and Cuvierian tubules defense mechanism.</title>
        <authorList>
            <person name="Chen T."/>
        </authorList>
    </citation>
    <scope>NUCLEOTIDE SEQUENCE</scope>
    <source>
        <strain evidence="2">Nanhai2018</strain>
        <tissue evidence="2">Muscle</tissue>
    </source>
</reference>
<proteinExistence type="predicted"/>
<evidence type="ECO:0000313" key="2">
    <source>
        <dbReference type="EMBL" id="KAJ8020521.1"/>
    </source>
</evidence>
<organism evidence="2 3">
    <name type="scientific">Holothuria leucospilota</name>
    <name type="common">Black long sea cucumber</name>
    <name type="synonym">Mertensiothuria leucospilota</name>
    <dbReference type="NCBI Taxonomy" id="206669"/>
    <lineage>
        <taxon>Eukaryota</taxon>
        <taxon>Metazoa</taxon>
        <taxon>Echinodermata</taxon>
        <taxon>Eleutherozoa</taxon>
        <taxon>Echinozoa</taxon>
        <taxon>Holothuroidea</taxon>
        <taxon>Aspidochirotacea</taxon>
        <taxon>Aspidochirotida</taxon>
        <taxon>Holothuriidae</taxon>
        <taxon>Holothuria</taxon>
    </lineage>
</organism>
<gene>
    <name evidence="2" type="ORF">HOLleu_40131</name>
</gene>
<accession>A0A9Q0YKN2</accession>
<comment type="caution">
    <text evidence="2">The sequence shown here is derived from an EMBL/GenBank/DDBJ whole genome shotgun (WGS) entry which is preliminary data.</text>
</comment>